<evidence type="ECO:0000313" key="1">
    <source>
        <dbReference type="EMBL" id="KAJ8427519.1"/>
    </source>
</evidence>
<evidence type="ECO:0000313" key="2">
    <source>
        <dbReference type="Proteomes" id="UP001153076"/>
    </source>
</evidence>
<name>A0A9Q1JL41_9CARY</name>
<organism evidence="1 2">
    <name type="scientific">Carnegiea gigantea</name>
    <dbReference type="NCBI Taxonomy" id="171969"/>
    <lineage>
        <taxon>Eukaryota</taxon>
        <taxon>Viridiplantae</taxon>
        <taxon>Streptophyta</taxon>
        <taxon>Embryophyta</taxon>
        <taxon>Tracheophyta</taxon>
        <taxon>Spermatophyta</taxon>
        <taxon>Magnoliopsida</taxon>
        <taxon>eudicotyledons</taxon>
        <taxon>Gunneridae</taxon>
        <taxon>Pentapetalae</taxon>
        <taxon>Caryophyllales</taxon>
        <taxon>Cactineae</taxon>
        <taxon>Cactaceae</taxon>
        <taxon>Cactoideae</taxon>
        <taxon>Echinocereeae</taxon>
        <taxon>Carnegiea</taxon>
    </lineage>
</organism>
<dbReference type="EMBL" id="JAKOGI010001135">
    <property type="protein sequence ID" value="KAJ8427519.1"/>
    <property type="molecule type" value="Genomic_DNA"/>
</dbReference>
<keyword evidence="2" id="KW-1185">Reference proteome</keyword>
<dbReference type="AlphaFoldDB" id="A0A9Q1JL41"/>
<sequence>MDVKGSDRSCGTCVGHATKAQKHTVVDSVCVKEIEVNEGPPVVAGDVESCISSEEIQGMKSSVSGGVNPITIHDKSQSAEVVAASNGELLKVIKALFLLTPFFPGYLLSICCKSSMIVGHFLPSDYRGLLSELLLFPTYNCLPNRKRWHSESPKLHQQVGSITLAEVEVEVAADGEIVSGLEREPNGAMNAEGVV</sequence>
<protein>
    <submittedName>
        <fullName evidence="1">Uncharacterized protein</fullName>
    </submittedName>
</protein>
<dbReference type="Proteomes" id="UP001153076">
    <property type="component" value="Unassembled WGS sequence"/>
</dbReference>
<comment type="caution">
    <text evidence="1">The sequence shown here is derived from an EMBL/GenBank/DDBJ whole genome shotgun (WGS) entry which is preliminary data.</text>
</comment>
<proteinExistence type="predicted"/>
<gene>
    <name evidence="1" type="ORF">Cgig2_008879</name>
</gene>
<accession>A0A9Q1JL41</accession>
<reference evidence="1" key="1">
    <citation type="submission" date="2022-04" db="EMBL/GenBank/DDBJ databases">
        <title>Carnegiea gigantea Genome sequencing and assembly v2.</title>
        <authorList>
            <person name="Copetti D."/>
            <person name="Sanderson M.J."/>
            <person name="Burquez A."/>
            <person name="Wojciechowski M.F."/>
        </authorList>
    </citation>
    <scope>NUCLEOTIDE SEQUENCE</scope>
    <source>
        <strain evidence="1">SGP5-SGP5p</strain>
        <tissue evidence="1">Aerial part</tissue>
    </source>
</reference>